<keyword evidence="2 7" id="KW-0312">Gluconeogenesis</keyword>
<dbReference type="GO" id="GO:0006094">
    <property type="term" value="P:gluconeogenesis"/>
    <property type="evidence" value="ECO:0007669"/>
    <property type="project" value="UniProtKB-UniRule"/>
</dbReference>
<comment type="subunit">
    <text evidence="6 7">Homotetramer; dimer of dimers.</text>
</comment>
<evidence type="ECO:0000256" key="5">
    <source>
        <dbReference type="ARBA" id="ARBA00023235"/>
    </source>
</evidence>
<dbReference type="CDD" id="cd00311">
    <property type="entry name" value="TIM"/>
    <property type="match status" value="1"/>
</dbReference>
<protein>
    <recommendedName>
        <fullName evidence="1 7">Triosephosphate isomerase</fullName>
        <shortName evidence="7">TIM</shortName>
        <shortName evidence="7">TPI</shortName>
        <ecNumber evidence="7">5.3.1.1</ecNumber>
    </recommendedName>
    <alternativeName>
        <fullName evidence="7">Triose-phosphate isomerase</fullName>
    </alternativeName>
</protein>
<accession>A0A1F2P5D7</accession>
<organism evidence="9 10">
    <name type="scientific">Candidatus Syntropharchaeum butanivorans</name>
    <dbReference type="NCBI Taxonomy" id="1839936"/>
    <lineage>
        <taxon>Archaea</taxon>
        <taxon>Methanobacteriati</taxon>
        <taxon>Methanobacteriota</taxon>
        <taxon>Stenosarchaea group</taxon>
        <taxon>Methanomicrobia</taxon>
        <taxon>Methanosarcinales</taxon>
        <taxon>ANME-2 cluster</taxon>
        <taxon>Candidatus Syntropharchaeum</taxon>
    </lineage>
</organism>
<dbReference type="PROSITE" id="PS51440">
    <property type="entry name" value="TIM_2"/>
    <property type="match status" value="1"/>
</dbReference>
<dbReference type="InterPro" id="IPR013785">
    <property type="entry name" value="Aldolase_TIM"/>
</dbReference>
<dbReference type="FunFam" id="3.20.20.70:FF:000223">
    <property type="entry name" value="Triosephosphate isomerase"/>
    <property type="match status" value="1"/>
</dbReference>
<dbReference type="Proteomes" id="UP000885936">
    <property type="component" value="Unassembled WGS sequence"/>
</dbReference>
<comment type="catalytic activity">
    <reaction evidence="7">
        <text>D-glyceraldehyde 3-phosphate = dihydroxyacetone phosphate</text>
        <dbReference type="Rhea" id="RHEA:18585"/>
        <dbReference type="ChEBI" id="CHEBI:57642"/>
        <dbReference type="ChEBI" id="CHEBI:59776"/>
        <dbReference type="EC" id="5.3.1.1"/>
    </reaction>
</comment>
<dbReference type="NCBIfam" id="TIGR00419">
    <property type="entry name" value="tim"/>
    <property type="match status" value="1"/>
</dbReference>
<proteinExistence type="inferred from homology"/>
<dbReference type="Gene3D" id="3.20.20.70">
    <property type="entry name" value="Aldolase class I"/>
    <property type="match status" value="1"/>
</dbReference>
<dbReference type="GO" id="GO:0004807">
    <property type="term" value="F:triose-phosphate isomerase activity"/>
    <property type="evidence" value="ECO:0007669"/>
    <property type="project" value="UniProtKB-UniRule"/>
</dbReference>
<dbReference type="InterPro" id="IPR000652">
    <property type="entry name" value="Triosephosphate_isomerase"/>
</dbReference>
<dbReference type="Proteomes" id="UP000185779">
    <property type="component" value="Unassembled WGS sequence"/>
</dbReference>
<dbReference type="EMBL" id="LYOR01000003">
    <property type="protein sequence ID" value="OFV66398.1"/>
    <property type="molecule type" value="Genomic_DNA"/>
</dbReference>
<comment type="similarity">
    <text evidence="7">Belongs to the triosephosphate isomerase family.</text>
</comment>
<evidence type="ECO:0000313" key="10">
    <source>
        <dbReference type="Proteomes" id="UP000185779"/>
    </source>
</evidence>
<dbReference type="NCBIfam" id="NF003302">
    <property type="entry name" value="PRK04302.1"/>
    <property type="match status" value="1"/>
</dbReference>
<dbReference type="UniPathway" id="UPA00138"/>
<gene>
    <name evidence="7 8" type="primary">tpiA</name>
    <name evidence="8" type="ORF">ENI32_06665</name>
    <name evidence="9" type="ORF">SBU_000940</name>
</gene>
<evidence type="ECO:0000256" key="4">
    <source>
        <dbReference type="ARBA" id="ARBA00023152"/>
    </source>
</evidence>
<dbReference type="AlphaFoldDB" id="A0A1F2P5D7"/>
<evidence type="ECO:0000256" key="3">
    <source>
        <dbReference type="ARBA" id="ARBA00022490"/>
    </source>
</evidence>
<feature type="active site" description="Proton acceptor" evidence="7">
    <location>
        <position position="144"/>
    </location>
</feature>
<dbReference type="InterPro" id="IPR035990">
    <property type="entry name" value="TIM_sf"/>
</dbReference>
<dbReference type="GO" id="GO:0005737">
    <property type="term" value="C:cytoplasm"/>
    <property type="evidence" value="ECO:0007669"/>
    <property type="project" value="UniProtKB-SubCell"/>
</dbReference>
<comment type="function">
    <text evidence="7">Involved in the gluconeogenesis. Catalyzes stereospecifically the conversion of dihydroxyacetone phosphate (DHAP) to D-glyceraldehyde-3-phosphate (G3P).</text>
</comment>
<reference evidence="9 10" key="1">
    <citation type="submission" date="2016-05" db="EMBL/GenBank/DDBJ databases">
        <title>Microbial consortia oxidize butane by reversing methanogenesis.</title>
        <authorList>
            <person name="Laso-Perez R."/>
            <person name="Richter M."/>
            <person name="Wegener G."/>
            <person name="Musat F."/>
        </authorList>
    </citation>
    <scope>NUCLEOTIDE SEQUENCE [LARGE SCALE GENOMIC DNA]</scope>
    <source>
        <strain evidence="9">BOX1</strain>
    </source>
</reference>
<keyword evidence="4 7" id="KW-0324">Glycolysis</keyword>
<dbReference type="EMBL" id="DRIE01000109">
    <property type="protein sequence ID" value="HEC57545.1"/>
    <property type="molecule type" value="Genomic_DNA"/>
</dbReference>
<sequence length="225" mass="23033">MSGVATPVIILNTKAYQESMGEKGLALAKACEEVTKETGVSTVICPQQFDLAWIAHQVSIPCFAQHVDAKDVGSATGWALPESAKAAGAAGSLINHSEHRLTMADIDTLVTRCRALGLTSVVCTNNIQVSAAAASLNPDMIAIEPPELIGTGIPVSRADPDIVRGSVEQVSAINRNVVVLCGAGISTGEDVRAAIELGAKGVLLASGVVKADSPKAALLDLVSGI</sequence>
<keyword evidence="3 7" id="KW-0963">Cytoplasm</keyword>
<feature type="binding site" evidence="7">
    <location>
        <position position="184"/>
    </location>
    <ligand>
        <name>substrate</name>
    </ligand>
</feature>
<feature type="binding site" evidence="7">
    <location>
        <begin position="205"/>
        <end position="206"/>
    </location>
    <ligand>
        <name>substrate</name>
    </ligand>
</feature>
<feature type="active site" description="Electrophile" evidence="7">
    <location>
        <position position="96"/>
    </location>
</feature>
<comment type="pathway">
    <text evidence="7">Carbohydrate degradation; glycolysis; D-glyceraldehyde 3-phosphate from glycerone phosphate: step 1/1.</text>
</comment>
<dbReference type="InterPro" id="IPR022891">
    <property type="entry name" value="Triosephosphate_isomerase_arc"/>
</dbReference>
<feature type="binding site" evidence="7">
    <location>
        <position position="149"/>
    </location>
    <ligand>
        <name>substrate</name>
    </ligand>
</feature>
<keyword evidence="5 7" id="KW-0413">Isomerase</keyword>
<keyword evidence="10" id="KW-1185">Reference proteome</keyword>
<comment type="caution">
    <text evidence="9">The sequence shown here is derived from an EMBL/GenBank/DDBJ whole genome shotgun (WGS) entry which is preliminary data.</text>
</comment>
<dbReference type="PATRIC" id="fig|1839936.3.peg.947"/>
<dbReference type="HAMAP" id="MF_00147_A">
    <property type="entry name" value="TIM_A"/>
    <property type="match status" value="1"/>
</dbReference>
<evidence type="ECO:0000256" key="2">
    <source>
        <dbReference type="ARBA" id="ARBA00022432"/>
    </source>
</evidence>
<comment type="pathway">
    <text evidence="7">Carbohydrate biosynthesis; gluconeogenesis.</text>
</comment>
<dbReference type="SUPFAM" id="SSF51351">
    <property type="entry name" value="Triosephosphate isomerase (TIM)"/>
    <property type="match status" value="1"/>
</dbReference>
<evidence type="ECO:0000256" key="6">
    <source>
        <dbReference type="ARBA" id="ARBA00044762"/>
    </source>
</evidence>
<dbReference type="EC" id="5.3.1.1" evidence="7"/>
<evidence type="ECO:0000313" key="8">
    <source>
        <dbReference type="EMBL" id="HEC57545.1"/>
    </source>
</evidence>
<dbReference type="Pfam" id="PF00121">
    <property type="entry name" value="TIM"/>
    <property type="match status" value="1"/>
</dbReference>
<comment type="subcellular location">
    <subcellularLocation>
        <location evidence="7">Cytoplasm</location>
    </subcellularLocation>
</comment>
<evidence type="ECO:0000256" key="1">
    <source>
        <dbReference type="ARBA" id="ARBA00019397"/>
    </source>
</evidence>
<name>A0A1F2P5D7_9EURY</name>
<reference evidence="8" key="2">
    <citation type="journal article" date="2020" name="mSystems">
        <title>Genome- and Community-Level Interaction Insights into Carbon Utilization and Element Cycling Functions of Hydrothermarchaeota in Hydrothermal Sediment.</title>
        <authorList>
            <person name="Zhou Z."/>
            <person name="Liu Y."/>
            <person name="Xu W."/>
            <person name="Pan J."/>
            <person name="Luo Z.H."/>
            <person name="Li M."/>
        </authorList>
    </citation>
    <scope>NUCLEOTIDE SEQUENCE [LARGE SCALE GENOMIC DNA]</scope>
    <source>
        <strain evidence="8">HyVt-386</strain>
    </source>
</reference>
<dbReference type="GO" id="GO:0006096">
    <property type="term" value="P:glycolytic process"/>
    <property type="evidence" value="ECO:0007669"/>
    <property type="project" value="UniProtKB-UniRule"/>
</dbReference>
<evidence type="ECO:0000313" key="9">
    <source>
        <dbReference type="EMBL" id="OFV66398.1"/>
    </source>
</evidence>
<dbReference type="UniPathway" id="UPA00109">
    <property type="reaction ID" value="UER00189"/>
</dbReference>
<dbReference type="STRING" id="1839936.SBU_000940"/>
<evidence type="ECO:0000256" key="7">
    <source>
        <dbReference type="HAMAP-Rule" id="MF_00147"/>
    </source>
</evidence>
<feature type="binding site" evidence="7">
    <location>
        <begin position="12"/>
        <end position="14"/>
    </location>
    <ligand>
        <name>substrate</name>
    </ligand>
</feature>